<evidence type="ECO:0000313" key="2">
    <source>
        <dbReference type="Proteomes" id="UP000838412"/>
    </source>
</evidence>
<dbReference type="EMBL" id="OV696697">
    <property type="protein sequence ID" value="CAH1242505.1"/>
    <property type="molecule type" value="Genomic_DNA"/>
</dbReference>
<name>A0A8K0E7I2_BRALA</name>
<reference evidence="1" key="1">
    <citation type="submission" date="2022-01" db="EMBL/GenBank/DDBJ databases">
        <authorList>
            <person name="Braso-Vives M."/>
        </authorList>
    </citation>
    <scope>NUCLEOTIDE SEQUENCE</scope>
</reference>
<protein>
    <submittedName>
        <fullName evidence="1">Hypp6781 protein</fullName>
    </submittedName>
</protein>
<dbReference type="PANTHER" id="PTHR24401">
    <property type="entry name" value="SI:CH211-243P7.3-RELATED"/>
    <property type="match status" value="1"/>
</dbReference>
<proteinExistence type="predicted"/>
<dbReference type="PANTHER" id="PTHR24401:SF29">
    <property type="entry name" value="SI:CH211-243P7.3-RELATED"/>
    <property type="match status" value="1"/>
</dbReference>
<dbReference type="Proteomes" id="UP000838412">
    <property type="component" value="Chromosome 12"/>
</dbReference>
<dbReference type="AlphaFoldDB" id="A0A8K0E7I2"/>
<sequence>MARHCRRVTRPADDIKGLINRLLEVMWDLTDTMGHRLINKKSMNKVWGIQQKHLPCFMDPVGVDLYTKTATLVKGGKVLDGVEEDRHP</sequence>
<accession>A0A8K0E7I2</accession>
<gene>
    <name evidence="1" type="primary">Hypp6781</name>
    <name evidence="1" type="ORF">BLAG_LOCUS5794</name>
</gene>
<dbReference type="OrthoDB" id="10058592at2759"/>
<evidence type="ECO:0000313" key="1">
    <source>
        <dbReference type="EMBL" id="CAH1242505.1"/>
    </source>
</evidence>
<organism evidence="1 2">
    <name type="scientific">Branchiostoma lanceolatum</name>
    <name type="common">Common lancelet</name>
    <name type="synonym">Amphioxus lanceolatum</name>
    <dbReference type="NCBI Taxonomy" id="7740"/>
    <lineage>
        <taxon>Eukaryota</taxon>
        <taxon>Metazoa</taxon>
        <taxon>Chordata</taxon>
        <taxon>Cephalochordata</taxon>
        <taxon>Leptocardii</taxon>
        <taxon>Amphioxiformes</taxon>
        <taxon>Branchiostomatidae</taxon>
        <taxon>Branchiostoma</taxon>
    </lineage>
</organism>
<keyword evidence="2" id="KW-1185">Reference proteome</keyword>